<dbReference type="PROSITE" id="PS51007">
    <property type="entry name" value="CYTC"/>
    <property type="match status" value="1"/>
</dbReference>
<sequence length="119" mass="12466">MHKRLMLITFAAAAVLGICLIIFALPEKQEAGNGNTAAIPNAPVNATAAETTYKSNCVSCHGTDLQGKIGPNLTKIGAKLSKEQIDAKILKGGGVMPSFEGRLSAEEVANLAKWLSDKT</sequence>
<evidence type="ECO:0000259" key="7">
    <source>
        <dbReference type="PROSITE" id="PS51007"/>
    </source>
</evidence>
<evidence type="ECO:0000256" key="2">
    <source>
        <dbReference type="ARBA" id="ARBA00022617"/>
    </source>
</evidence>
<dbReference type="Proteomes" id="UP000670947">
    <property type="component" value="Unassembled WGS sequence"/>
</dbReference>
<keyword evidence="2 6" id="KW-0349">Heme</keyword>
<evidence type="ECO:0000256" key="1">
    <source>
        <dbReference type="ARBA" id="ARBA00022448"/>
    </source>
</evidence>
<evidence type="ECO:0000256" key="4">
    <source>
        <dbReference type="ARBA" id="ARBA00022982"/>
    </source>
</evidence>
<evidence type="ECO:0000313" key="8">
    <source>
        <dbReference type="EMBL" id="MBO7744239.1"/>
    </source>
</evidence>
<comment type="caution">
    <text evidence="8">The sequence shown here is derived from an EMBL/GenBank/DDBJ whole genome shotgun (WGS) entry which is preliminary data.</text>
</comment>
<evidence type="ECO:0000313" key="9">
    <source>
        <dbReference type="Proteomes" id="UP000670947"/>
    </source>
</evidence>
<keyword evidence="3 6" id="KW-0479">Metal-binding</keyword>
<dbReference type="PANTHER" id="PTHR37823">
    <property type="entry name" value="CYTOCHROME C-553-LIKE"/>
    <property type="match status" value="1"/>
</dbReference>
<gene>
    <name evidence="8" type="ORF">I8J29_08540</name>
</gene>
<name>A0ABS3W7G7_9BACL</name>
<dbReference type="PANTHER" id="PTHR37823:SF4">
    <property type="entry name" value="MENAQUINOL-CYTOCHROME C REDUCTASE CYTOCHROME B_C SUBUNIT"/>
    <property type="match status" value="1"/>
</dbReference>
<dbReference type="EMBL" id="JAGGDJ010000004">
    <property type="protein sequence ID" value="MBO7744239.1"/>
    <property type="molecule type" value="Genomic_DNA"/>
</dbReference>
<feature type="domain" description="Cytochrome c" evidence="7">
    <location>
        <begin position="44"/>
        <end position="119"/>
    </location>
</feature>
<dbReference type="PRINTS" id="PR00605">
    <property type="entry name" value="CYTCHROMECIC"/>
</dbReference>
<reference evidence="8 9" key="1">
    <citation type="submission" date="2021-03" db="EMBL/GenBank/DDBJ databases">
        <title>Paenibacillus artemisicola MWE-103 whole genome sequence.</title>
        <authorList>
            <person name="Ham Y.J."/>
        </authorList>
    </citation>
    <scope>NUCLEOTIDE SEQUENCE [LARGE SCALE GENOMIC DNA]</scope>
    <source>
        <strain evidence="8 9">MWE-103</strain>
    </source>
</reference>
<evidence type="ECO:0000256" key="3">
    <source>
        <dbReference type="ARBA" id="ARBA00022723"/>
    </source>
</evidence>
<dbReference type="RefSeq" id="WP_208847204.1">
    <property type="nucleotide sequence ID" value="NZ_JAGGDJ010000004.1"/>
</dbReference>
<dbReference type="InterPro" id="IPR008168">
    <property type="entry name" value="Cyt_C_IC"/>
</dbReference>
<dbReference type="SUPFAM" id="SSF46626">
    <property type="entry name" value="Cytochrome c"/>
    <property type="match status" value="1"/>
</dbReference>
<evidence type="ECO:0000256" key="5">
    <source>
        <dbReference type="ARBA" id="ARBA00023004"/>
    </source>
</evidence>
<accession>A0ABS3W7G7</accession>
<keyword evidence="5 6" id="KW-0408">Iron</keyword>
<dbReference type="Pfam" id="PF13442">
    <property type="entry name" value="Cytochrome_CBB3"/>
    <property type="match status" value="1"/>
</dbReference>
<keyword evidence="9" id="KW-1185">Reference proteome</keyword>
<organism evidence="8 9">
    <name type="scientific">Paenibacillus artemisiicola</name>
    <dbReference type="NCBI Taxonomy" id="1172618"/>
    <lineage>
        <taxon>Bacteria</taxon>
        <taxon>Bacillati</taxon>
        <taxon>Bacillota</taxon>
        <taxon>Bacilli</taxon>
        <taxon>Bacillales</taxon>
        <taxon>Paenibacillaceae</taxon>
        <taxon>Paenibacillus</taxon>
    </lineage>
</organism>
<keyword evidence="4" id="KW-0249">Electron transport</keyword>
<proteinExistence type="predicted"/>
<dbReference type="InterPro" id="IPR012218">
    <property type="entry name" value="Cyt_c_BACSU-c550-type"/>
</dbReference>
<dbReference type="PIRSF" id="PIRSF000025">
    <property type="entry name" value="Cytc_Bsub_c550"/>
    <property type="match status" value="1"/>
</dbReference>
<evidence type="ECO:0000256" key="6">
    <source>
        <dbReference type="PROSITE-ProRule" id="PRU00433"/>
    </source>
</evidence>
<dbReference type="Gene3D" id="1.10.760.10">
    <property type="entry name" value="Cytochrome c-like domain"/>
    <property type="match status" value="1"/>
</dbReference>
<dbReference type="InterPro" id="IPR051811">
    <property type="entry name" value="Cytochrome_c550/c551-like"/>
</dbReference>
<protein>
    <submittedName>
        <fullName evidence="8">Cytochrome c</fullName>
    </submittedName>
</protein>
<dbReference type="InterPro" id="IPR036909">
    <property type="entry name" value="Cyt_c-like_dom_sf"/>
</dbReference>
<dbReference type="InterPro" id="IPR009056">
    <property type="entry name" value="Cyt_c-like_dom"/>
</dbReference>
<keyword evidence="1" id="KW-0813">Transport</keyword>